<organism evidence="4 5">
    <name type="scientific">Eiseniibacteriota bacterium</name>
    <dbReference type="NCBI Taxonomy" id="2212470"/>
    <lineage>
        <taxon>Bacteria</taxon>
        <taxon>Candidatus Eiseniibacteriota</taxon>
    </lineage>
</organism>
<dbReference type="Pfam" id="PF07676">
    <property type="entry name" value="PD40"/>
    <property type="match status" value="2"/>
</dbReference>
<evidence type="ECO:0000259" key="3">
    <source>
        <dbReference type="Pfam" id="PF13860"/>
    </source>
</evidence>
<accession>A0A538TH62</accession>
<evidence type="ECO:0000256" key="2">
    <source>
        <dbReference type="SAM" id="SignalP"/>
    </source>
</evidence>
<dbReference type="Proteomes" id="UP000317691">
    <property type="component" value="Unassembled WGS sequence"/>
</dbReference>
<dbReference type="Gene3D" id="2.60.40.4070">
    <property type="match status" value="1"/>
</dbReference>
<feature type="domain" description="FlgD/Vpr Ig-like" evidence="3">
    <location>
        <begin position="568"/>
        <end position="619"/>
    </location>
</feature>
<proteinExistence type="inferred from homology"/>
<keyword evidence="2" id="KW-0732">Signal</keyword>
<dbReference type="Pfam" id="PF13860">
    <property type="entry name" value="FlgD_ig"/>
    <property type="match status" value="1"/>
</dbReference>
<sequence>MNGMKKLLGVIGILALAAALLPAQGYADVRGPFARVTNGNNLSTGNEQPALRHIDADGIMSTITDGNKLIELWLTFSSRSPAQGFEGTRSIFMILNFDSSLPNFQQSAMAKMLDDPANHTSYFDPNWSSDGRFLAYTQTDANGGNQAIYVQEFKVNDGNDFDYGAGNGAETKIGSPILVTTAGQPRHPHWSPSGYTLAFDSNVAGSYDVYTTDVDVVAGTATTPVRRTFNEVKAETDPTWAPNGHEIAYSTNQFGPRTIQIIDIALAPSDPGYNRLAERNFASISHNNPSYSADGSDLFYDAPAAEDPVSPTNVWKINLATQGKCEIQVDNRADSDPDVSNVLNHTSVADGFVPYSYFMFVTQATGAGVNIWRGNPLNSCLLPLAMGVALVPPVIDINDQTTETFQTVLNYPPETRAAGYVCRFSNTGGDGMRMRNTGFVSPTLMGTIVPPDDPGGVPGTPNYPDGGSPFSYCIQSNTHTAPDSLRITCIWPFRDVADRIVALGLTGDIVPIKVNAYSNRVGRKFQGFGYLRLTNSASPAPVAMLGNSPNPFNPITKIKFAVRKPGNYALRLYNVQGALIRTVASRHFDVGTQEVTWDGRTNTGGMAASGVYYAKMSGVSKTDGSDAIKLVLNK</sequence>
<protein>
    <recommendedName>
        <fullName evidence="3">FlgD/Vpr Ig-like domain-containing protein</fullName>
    </recommendedName>
</protein>
<dbReference type="PANTHER" id="PTHR36842">
    <property type="entry name" value="PROTEIN TOLB HOMOLOG"/>
    <property type="match status" value="1"/>
</dbReference>
<dbReference type="EMBL" id="VBOZ01000034">
    <property type="protein sequence ID" value="TMQ62963.1"/>
    <property type="molecule type" value="Genomic_DNA"/>
</dbReference>
<gene>
    <name evidence="4" type="ORF">E6K79_11145</name>
</gene>
<dbReference type="InterPro" id="IPR011659">
    <property type="entry name" value="WD40"/>
</dbReference>
<evidence type="ECO:0000313" key="4">
    <source>
        <dbReference type="EMBL" id="TMQ62963.1"/>
    </source>
</evidence>
<dbReference type="AlphaFoldDB" id="A0A538TH62"/>
<evidence type="ECO:0000256" key="1">
    <source>
        <dbReference type="ARBA" id="ARBA00009820"/>
    </source>
</evidence>
<comment type="similarity">
    <text evidence="1">Belongs to the TolB family.</text>
</comment>
<feature type="chain" id="PRO_5022163476" description="FlgD/Vpr Ig-like domain-containing protein" evidence="2">
    <location>
        <begin position="28"/>
        <end position="634"/>
    </location>
</feature>
<reference evidence="4 5" key="1">
    <citation type="journal article" date="2019" name="Nat. Microbiol.">
        <title>Mediterranean grassland soil C-N compound turnover is dependent on rainfall and depth, and is mediated by genomically divergent microorganisms.</title>
        <authorList>
            <person name="Diamond S."/>
            <person name="Andeer P.F."/>
            <person name="Li Z."/>
            <person name="Crits-Christoph A."/>
            <person name="Burstein D."/>
            <person name="Anantharaman K."/>
            <person name="Lane K.R."/>
            <person name="Thomas B.C."/>
            <person name="Pan C."/>
            <person name="Northen T.R."/>
            <person name="Banfield J.F."/>
        </authorList>
    </citation>
    <scope>NUCLEOTIDE SEQUENCE [LARGE SCALE GENOMIC DNA]</scope>
    <source>
        <strain evidence="4">WS_9</strain>
    </source>
</reference>
<feature type="signal peptide" evidence="2">
    <location>
        <begin position="1"/>
        <end position="27"/>
    </location>
</feature>
<dbReference type="Gene3D" id="2.120.10.30">
    <property type="entry name" value="TolB, C-terminal domain"/>
    <property type="match status" value="1"/>
</dbReference>
<dbReference type="SUPFAM" id="SSF82171">
    <property type="entry name" value="DPP6 N-terminal domain-like"/>
    <property type="match status" value="1"/>
</dbReference>
<comment type="caution">
    <text evidence="4">The sequence shown here is derived from an EMBL/GenBank/DDBJ whole genome shotgun (WGS) entry which is preliminary data.</text>
</comment>
<dbReference type="InterPro" id="IPR011042">
    <property type="entry name" value="6-blade_b-propeller_TolB-like"/>
</dbReference>
<dbReference type="InterPro" id="IPR025965">
    <property type="entry name" value="FlgD/Vpr_Ig-like"/>
</dbReference>
<name>A0A538TH62_UNCEI</name>
<evidence type="ECO:0000313" key="5">
    <source>
        <dbReference type="Proteomes" id="UP000317691"/>
    </source>
</evidence>